<evidence type="ECO:0000259" key="2">
    <source>
        <dbReference type="Pfam" id="PF05183"/>
    </source>
</evidence>
<proteinExistence type="inferred from homology"/>
<organism evidence="3 4">
    <name type="scientific">Vanrija albida</name>
    <dbReference type="NCBI Taxonomy" id="181172"/>
    <lineage>
        <taxon>Eukaryota</taxon>
        <taxon>Fungi</taxon>
        <taxon>Dikarya</taxon>
        <taxon>Basidiomycota</taxon>
        <taxon>Agaricomycotina</taxon>
        <taxon>Tremellomycetes</taxon>
        <taxon>Trichosporonales</taxon>
        <taxon>Trichosporonaceae</taxon>
        <taxon>Vanrija</taxon>
    </lineage>
</organism>
<dbReference type="PANTHER" id="PTHR23079:SF55">
    <property type="entry name" value="RNA-DIRECTED RNA POLYMERASE"/>
    <property type="match status" value="1"/>
</dbReference>
<comment type="catalytic activity">
    <reaction evidence="1">
        <text>RNA(n) + a ribonucleoside 5'-triphosphate = RNA(n+1) + diphosphate</text>
        <dbReference type="Rhea" id="RHEA:21248"/>
        <dbReference type="Rhea" id="RHEA-COMP:14527"/>
        <dbReference type="Rhea" id="RHEA-COMP:17342"/>
        <dbReference type="ChEBI" id="CHEBI:33019"/>
        <dbReference type="ChEBI" id="CHEBI:61557"/>
        <dbReference type="ChEBI" id="CHEBI:140395"/>
        <dbReference type="EC" id="2.7.7.48"/>
    </reaction>
</comment>
<keyword evidence="1" id="KW-0548">Nucleotidyltransferase</keyword>
<dbReference type="InterPro" id="IPR057596">
    <property type="entry name" value="RDRP_core"/>
</dbReference>
<dbReference type="PANTHER" id="PTHR23079">
    <property type="entry name" value="RNA-DEPENDENT RNA POLYMERASE"/>
    <property type="match status" value="1"/>
</dbReference>
<evidence type="ECO:0000313" key="4">
    <source>
        <dbReference type="Proteomes" id="UP001565368"/>
    </source>
</evidence>
<dbReference type="Pfam" id="PF05183">
    <property type="entry name" value="RdRP"/>
    <property type="match status" value="1"/>
</dbReference>
<dbReference type="EMBL" id="JBBXJM010000006">
    <property type="protein sequence ID" value="KAL1406355.1"/>
    <property type="molecule type" value="Genomic_DNA"/>
</dbReference>
<evidence type="ECO:0000313" key="3">
    <source>
        <dbReference type="EMBL" id="KAL1406355.1"/>
    </source>
</evidence>
<comment type="similarity">
    <text evidence="1">Belongs to the RdRP family.</text>
</comment>
<accession>A0ABR3PVC8</accession>
<keyword evidence="1" id="KW-0808">Transferase</keyword>
<reference evidence="3 4" key="1">
    <citation type="submission" date="2023-08" db="EMBL/GenBank/DDBJ databases">
        <title>Annotated Genome Sequence of Vanrija albida AlHP1.</title>
        <authorList>
            <person name="Herzog R."/>
        </authorList>
    </citation>
    <scope>NUCLEOTIDE SEQUENCE [LARGE SCALE GENOMIC DNA]</scope>
    <source>
        <strain evidence="3 4">AlHP1</strain>
    </source>
</reference>
<dbReference type="Proteomes" id="UP001565368">
    <property type="component" value="Unassembled WGS sequence"/>
</dbReference>
<sequence length="1089" mass="120695">MSKVAPLLKHVLQRKAGFEADLAIGSSAERGMSTSSANPTTAEMDAEEDLIRKGNEALSAFDEDNRLWNYGGRLVYAVNVIYDPRGVRTIDTHPTPVAARRANSFSDRPIDTSDNPMGPSAADTQTVGFPFRFELRPVDPPTKSTHLARRYGSRRVLTLRIRDLARDTRPQLFQMLLGRGLILFGRVFRVMWIPPEAETAIAIQTDEVAPGLPNLPYEPLMPSLMELISRYNGLEAKKSQAIAKWSSRFQLLTSDSVPAVWVDPDTITVIPDIVSASATNPQRPSTTETLTDGCGLMSEELARRILQHPSFAHLAGRPCVVQVRLRGAKGLLAVMSPEQALQYPGKDVVLRDSMVKCPGWTHSTDNDDPSLSTLDVLRVDGLKVGSSLGSEAIIIMQHNGIPVDVLLHMSEQSLENIGQSFSPQPLVAESEAQGRQRLVSSVYSLGGVGIERRKRECRQLGLSTRVAGLERSFGNDSSDSTDGTELDQLEFDQQDHTPELLAERLYEALLAGFRPVAQDSGWVSGRLRNLVMTHCDRAVADFKIPVEQSVTAFIVPDALGVLAPDEIFVSFGSERPIDPATGRHMHFLEGDCLLYRSPCKLPTDVRKFKAVVRKELFYLRDCIVMSASAFCKASPASFLGGGDYDGDTVTAIWDPALVGPFRNAPDEIAVTPESFERDNFIKEITTVQEVLESLEDADEQTRAINVQYFLLGAALDSPLPGLYSTLHDTAVYERGCGDPQTMRLARMFCHVLDARKSGLQVVPNILKRDRNRYRPVEWREQKKNKGKESDDQFNKHYAIRPASLPPFIMDLMGDAGKAKRAAVLAAFPDPGKLAIAENTAALQEPYRQLWAAVQRKQPTLSGFVDRHRQLLATLAASSDTSASETGDDDGEFVALRRHSEVSVISDLRVLNEDLIENTRSGTDGLFREINILERHVKVVHRLWQHVASSDDTESVAVLYERLFSDPDAPLARQTTQSRRGKGPGPLTWSHRRKRIATLAAIWRDRLTTEHVPLLAPLGRNDVLAELKISCAAFVLSKSDGNRRAERRITNWLFDLDFFTTCALKARTSGQTVTVPAEAALQLRPTYRRV</sequence>
<protein>
    <recommendedName>
        <fullName evidence="1">RNA-dependent RNA polymerase</fullName>
        <ecNumber evidence="1">2.7.7.48</ecNumber>
    </recommendedName>
</protein>
<evidence type="ECO:0000256" key="1">
    <source>
        <dbReference type="RuleBase" id="RU363098"/>
    </source>
</evidence>
<name>A0ABR3PVC8_9TREE</name>
<keyword evidence="1" id="KW-0694">RNA-binding</keyword>
<dbReference type="EC" id="2.7.7.48" evidence="1"/>
<dbReference type="InterPro" id="IPR007855">
    <property type="entry name" value="RDRP"/>
</dbReference>
<keyword evidence="4" id="KW-1185">Reference proteome</keyword>
<keyword evidence="1" id="KW-0696">RNA-directed RNA polymerase</keyword>
<feature type="domain" description="RDRP core" evidence="2">
    <location>
        <begin position="131"/>
        <end position="785"/>
    </location>
</feature>
<comment type="caution">
    <text evidence="3">The sequence shown here is derived from an EMBL/GenBank/DDBJ whole genome shotgun (WGS) entry which is preliminary data.</text>
</comment>
<dbReference type="GeneID" id="95989097"/>
<dbReference type="RefSeq" id="XP_069206299.1">
    <property type="nucleotide sequence ID" value="XM_069356458.1"/>
</dbReference>
<gene>
    <name evidence="3" type="ORF">Q8F55_008054</name>
</gene>